<accession>A0A1B6KB16</accession>
<feature type="compositionally biased region" description="Basic and acidic residues" evidence="1">
    <location>
        <begin position="167"/>
        <end position="177"/>
    </location>
</feature>
<reference evidence="2" key="1">
    <citation type="submission" date="2015-11" db="EMBL/GenBank/DDBJ databases">
        <title>De novo transcriptome assembly of four potential Pierce s Disease insect vectors from Arizona vineyards.</title>
        <authorList>
            <person name="Tassone E.E."/>
        </authorList>
    </citation>
    <scope>NUCLEOTIDE SEQUENCE</scope>
</reference>
<feature type="non-terminal residue" evidence="2">
    <location>
        <position position="1"/>
    </location>
</feature>
<evidence type="ECO:0000313" key="2">
    <source>
        <dbReference type="EMBL" id="JAT08630.1"/>
    </source>
</evidence>
<proteinExistence type="predicted"/>
<gene>
    <name evidence="2" type="ORF">g.11301</name>
</gene>
<evidence type="ECO:0000256" key="1">
    <source>
        <dbReference type="SAM" id="MobiDB-lite"/>
    </source>
</evidence>
<feature type="compositionally biased region" description="Polar residues" evidence="1">
    <location>
        <begin position="157"/>
        <end position="166"/>
    </location>
</feature>
<feature type="non-terminal residue" evidence="2">
    <location>
        <position position="177"/>
    </location>
</feature>
<feature type="compositionally biased region" description="Polar residues" evidence="1">
    <location>
        <begin position="140"/>
        <end position="149"/>
    </location>
</feature>
<sequence>PCKNCSITGKPETVVIKEIYREPATKVEKPKKTFWQQIFGESWIGRKKQKGESRPTHKTSDCVDRNCKLCPPKICKPVCGCNQECQKGCCPTSRSVCGCQFYFSLENRPKKCCSSKRGNQGSERGKSIQSSPDVEKRKTSVYSEIQSTPDLERRKTSVYSEIQSTPDLERRKTSVYS</sequence>
<dbReference type="EMBL" id="GEBQ01031347">
    <property type="protein sequence ID" value="JAT08630.1"/>
    <property type="molecule type" value="Transcribed_RNA"/>
</dbReference>
<dbReference type="AlphaFoldDB" id="A0A1B6KB16"/>
<protein>
    <submittedName>
        <fullName evidence="2">Uncharacterized protein</fullName>
    </submittedName>
</protein>
<feature type="region of interest" description="Disordered" evidence="1">
    <location>
        <begin position="114"/>
        <end position="177"/>
    </location>
</feature>
<feature type="compositionally biased region" description="Polar residues" evidence="1">
    <location>
        <begin position="116"/>
        <end position="132"/>
    </location>
</feature>
<name>A0A1B6KB16_9HEMI</name>
<organism evidence="2">
    <name type="scientific">Graphocephala atropunctata</name>
    <dbReference type="NCBI Taxonomy" id="36148"/>
    <lineage>
        <taxon>Eukaryota</taxon>
        <taxon>Metazoa</taxon>
        <taxon>Ecdysozoa</taxon>
        <taxon>Arthropoda</taxon>
        <taxon>Hexapoda</taxon>
        <taxon>Insecta</taxon>
        <taxon>Pterygota</taxon>
        <taxon>Neoptera</taxon>
        <taxon>Paraneoptera</taxon>
        <taxon>Hemiptera</taxon>
        <taxon>Auchenorrhyncha</taxon>
        <taxon>Membracoidea</taxon>
        <taxon>Cicadellidae</taxon>
        <taxon>Cicadellinae</taxon>
        <taxon>Cicadellini</taxon>
        <taxon>Graphocephala</taxon>
    </lineage>
</organism>